<protein>
    <submittedName>
        <fullName evidence="2">Uncharacterized protein</fullName>
    </submittedName>
</protein>
<reference evidence="2" key="1">
    <citation type="submission" date="2019-08" db="EMBL/GenBank/DDBJ databases">
        <authorList>
            <person name="Kucharzyk K."/>
            <person name="Murdoch R.W."/>
            <person name="Higgins S."/>
            <person name="Loffler F."/>
        </authorList>
    </citation>
    <scope>NUCLEOTIDE SEQUENCE</scope>
</reference>
<dbReference type="EMBL" id="VSSQ01100672">
    <property type="protein sequence ID" value="MPN42730.1"/>
    <property type="molecule type" value="Genomic_DNA"/>
</dbReference>
<evidence type="ECO:0000313" key="2">
    <source>
        <dbReference type="EMBL" id="MPN42730.1"/>
    </source>
</evidence>
<dbReference type="Gene3D" id="2.160.20.120">
    <property type="match status" value="1"/>
</dbReference>
<evidence type="ECO:0000256" key="1">
    <source>
        <dbReference type="SAM" id="MobiDB-lite"/>
    </source>
</evidence>
<organism evidence="2">
    <name type="scientific">bioreactor metagenome</name>
    <dbReference type="NCBI Taxonomy" id="1076179"/>
    <lineage>
        <taxon>unclassified sequences</taxon>
        <taxon>metagenomes</taxon>
        <taxon>ecological metagenomes</taxon>
    </lineage>
</organism>
<comment type="caution">
    <text evidence="2">The sequence shown here is derived from an EMBL/GenBank/DDBJ whole genome shotgun (WGS) entry which is preliminary data.</text>
</comment>
<proteinExistence type="predicted"/>
<name>A0A645HV54_9ZZZZ</name>
<gene>
    <name evidence="2" type="ORF">SDC9_190287</name>
</gene>
<accession>A0A645HV54</accession>
<feature type="region of interest" description="Disordered" evidence="1">
    <location>
        <begin position="102"/>
        <end position="126"/>
    </location>
</feature>
<sequence length="126" mass="12975">MEVGGSSTYYMALMAANLNINITGSGKIYGYVVTGGTAVNISGGSSATITLYYAPNAKVTVSGSGEVNGAVICQEFAGTGNIRVNYRDVAFDNFPFQVLDPITGGSGSSDPVLQIKESSTVEEEGD</sequence>
<dbReference type="AlphaFoldDB" id="A0A645HV54"/>